<accession>A0A6B9ZJK6</accession>
<feature type="chain" id="PRO_5025609693" evidence="1">
    <location>
        <begin position="18"/>
        <end position="551"/>
    </location>
</feature>
<evidence type="ECO:0000313" key="6">
    <source>
        <dbReference type="Proteomes" id="UP000476411"/>
    </source>
</evidence>
<dbReference type="Proteomes" id="UP000476411">
    <property type="component" value="Chromosome"/>
</dbReference>
<evidence type="ECO:0000259" key="4">
    <source>
        <dbReference type="Pfam" id="PF19078"/>
    </source>
</evidence>
<dbReference type="Pfam" id="PF19077">
    <property type="entry name" value="Big_13"/>
    <property type="match status" value="1"/>
</dbReference>
<dbReference type="Pfam" id="PF18962">
    <property type="entry name" value="Por_Secre_tail"/>
    <property type="match status" value="1"/>
</dbReference>
<keyword evidence="1" id="KW-0732">Signal</keyword>
<dbReference type="EMBL" id="CP048113">
    <property type="protein sequence ID" value="QHS62610.1"/>
    <property type="molecule type" value="Genomic_DNA"/>
</dbReference>
<evidence type="ECO:0000259" key="3">
    <source>
        <dbReference type="Pfam" id="PF19077"/>
    </source>
</evidence>
<gene>
    <name evidence="5" type="ORF">GWR21_24420</name>
</gene>
<evidence type="ECO:0000259" key="2">
    <source>
        <dbReference type="Pfam" id="PF18962"/>
    </source>
</evidence>
<dbReference type="KEGG" id="chih:GWR21_24420"/>
<evidence type="ECO:0000256" key="1">
    <source>
        <dbReference type="SAM" id="SignalP"/>
    </source>
</evidence>
<dbReference type="InterPro" id="IPR044016">
    <property type="entry name" value="Big_13"/>
</dbReference>
<feature type="domain" description="Bacterial Ig-like" evidence="4">
    <location>
        <begin position="371"/>
        <end position="461"/>
    </location>
</feature>
<dbReference type="Pfam" id="PF19078">
    <property type="entry name" value="Big_12"/>
    <property type="match status" value="1"/>
</dbReference>
<name>A0A6B9ZJK6_9BACT</name>
<organism evidence="5 6">
    <name type="scientific">Chitinophaga agri</name>
    <dbReference type="NCBI Taxonomy" id="2703787"/>
    <lineage>
        <taxon>Bacteria</taxon>
        <taxon>Pseudomonadati</taxon>
        <taxon>Bacteroidota</taxon>
        <taxon>Chitinophagia</taxon>
        <taxon>Chitinophagales</taxon>
        <taxon>Chitinophagaceae</taxon>
        <taxon>Chitinophaga</taxon>
    </lineage>
</organism>
<dbReference type="InterPro" id="IPR026444">
    <property type="entry name" value="Secre_tail"/>
</dbReference>
<dbReference type="InterPro" id="IPR044048">
    <property type="entry name" value="Big_12"/>
</dbReference>
<feature type="domain" description="Secretion system C-terminal sorting" evidence="2">
    <location>
        <begin position="475"/>
        <end position="547"/>
    </location>
</feature>
<evidence type="ECO:0000313" key="5">
    <source>
        <dbReference type="EMBL" id="QHS62610.1"/>
    </source>
</evidence>
<dbReference type="AlphaFoldDB" id="A0A6B9ZJK6"/>
<dbReference type="InterPro" id="IPR013783">
    <property type="entry name" value="Ig-like_fold"/>
</dbReference>
<dbReference type="NCBIfam" id="TIGR04183">
    <property type="entry name" value="Por_Secre_tail"/>
    <property type="match status" value="1"/>
</dbReference>
<feature type="signal peptide" evidence="1">
    <location>
        <begin position="1"/>
        <end position="17"/>
    </location>
</feature>
<sequence length="551" mass="58208">MALTLFYCLVCSIFIHAQNNGATENSERSLYLGTLWKNGDGVFNQTPDADSIPVVMAITTTATDGIYGIGSTIVFDVTFDQIVYVNGSTPTLQLKMNGQPAAALYTSGDSTQILTFTYTVSKGDTATILDYASIDALQSNGAGIRGTRGPRALLTLPAPGGPGSLSAQRVIVIDGNAPAAPVITIPSRNAVFTKADMVVGGTAEPHSLVKVYIDGNELTEATADETGSWSSVFTAGSIADGNHNLTATATDVAKNVSPLSIAIPVVTDVTVPGAMSVAILSNNRNSNTAAIGDVITVYFSVDDAIYPPEITIAGTAAPVTAIGVKEYVARYTVTAADADGLVPFMITFRDLHGNTGDTITASTDNSNVYIDKKAPLVTLNTLEMSPFRKPFLVYISFSEPIADFDLSYLRVSNAVITDLNSISNNVMTVLVSPMYDGPVTLELAAGAAHDAAGNPSLASTQLAVQALFGGYFEKVYPNPATGIMRLQFTGTVNDKAKITMASYRGVVVYEKELMMDSKTLTMDVSNIPSGAYILTIRSRNYSFYTNVMVVH</sequence>
<protein>
    <submittedName>
        <fullName evidence="5">T9SS type A sorting domain-containing protein</fullName>
    </submittedName>
</protein>
<dbReference type="Gene3D" id="2.60.40.10">
    <property type="entry name" value="Immunoglobulins"/>
    <property type="match status" value="1"/>
</dbReference>
<keyword evidence="6" id="KW-1185">Reference proteome</keyword>
<reference evidence="5 6" key="1">
    <citation type="submission" date="2020-01" db="EMBL/GenBank/DDBJ databases">
        <title>Complete genome sequence of Chitinophaga sp. H33E-04 isolated from quinoa roots.</title>
        <authorList>
            <person name="Weon H.-Y."/>
            <person name="Lee S.A."/>
        </authorList>
    </citation>
    <scope>NUCLEOTIDE SEQUENCE [LARGE SCALE GENOMIC DNA]</scope>
    <source>
        <strain evidence="5 6">H33E-04</strain>
    </source>
</reference>
<proteinExistence type="predicted"/>
<feature type="domain" description="Bacterial Ig-like" evidence="3">
    <location>
        <begin position="201"/>
        <end position="260"/>
    </location>
</feature>